<keyword evidence="3" id="KW-1185">Reference proteome</keyword>
<feature type="region of interest" description="Disordered" evidence="1">
    <location>
        <begin position="1"/>
        <end position="27"/>
    </location>
</feature>
<dbReference type="Proteomes" id="UP000183832">
    <property type="component" value="Unassembled WGS sequence"/>
</dbReference>
<evidence type="ECO:0000313" key="3">
    <source>
        <dbReference type="Proteomes" id="UP000183832"/>
    </source>
</evidence>
<evidence type="ECO:0000313" key="2">
    <source>
        <dbReference type="EMBL" id="CRK87978.1"/>
    </source>
</evidence>
<name>A0A1J1HKA9_9DIPT</name>
<gene>
    <name evidence="2" type="ORF">CLUMA_CG001764</name>
</gene>
<proteinExistence type="predicted"/>
<organism evidence="2 3">
    <name type="scientific">Clunio marinus</name>
    <dbReference type="NCBI Taxonomy" id="568069"/>
    <lineage>
        <taxon>Eukaryota</taxon>
        <taxon>Metazoa</taxon>
        <taxon>Ecdysozoa</taxon>
        <taxon>Arthropoda</taxon>
        <taxon>Hexapoda</taxon>
        <taxon>Insecta</taxon>
        <taxon>Pterygota</taxon>
        <taxon>Neoptera</taxon>
        <taxon>Endopterygota</taxon>
        <taxon>Diptera</taxon>
        <taxon>Nematocera</taxon>
        <taxon>Chironomoidea</taxon>
        <taxon>Chironomidae</taxon>
        <taxon>Clunio</taxon>
    </lineage>
</organism>
<protein>
    <submittedName>
        <fullName evidence="2">CLUMA_CG001764, isoform A</fullName>
    </submittedName>
</protein>
<dbReference type="AlphaFoldDB" id="A0A1J1HKA9"/>
<sequence length="68" mass="7986">MSNSLISKRYSLRPKEGSQPNQQAKCHQTDKISFGFRHDFAKLESRGKLVNREAGKSDFSWELRDWEQ</sequence>
<reference evidence="2 3" key="1">
    <citation type="submission" date="2015-04" db="EMBL/GenBank/DDBJ databases">
        <authorList>
            <person name="Syromyatnikov M.Y."/>
            <person name="Popov V.N."/>
        </authorList>
    </citation>
    <scope>NUCLEOTIDE SEQUENCE [LARGE SCALE GENOMIC DNA]</scope>
</reference>
<accession>A0A1J1HKA9</accession>
<evidence type="ECO:0000256" key="1">
    <source>
        <dbReference type="SAM" id="MobiDB-lite"/>
    </source>
</evidence>
<dbReference type="EMBL" id="CVRI01000006">
    <property type="protein sequence ID" value="CRK87978.1"/>
    <property type="molecule type" value="Genomic_DNA"/>
</dbReference>